<dbReference type="EMBL" id="FRAU01000003">
    <property type="protein sequence ID" value="SHK45372.1"/>
    <property type="molecule type" value="Genomic_DNA"/>
</dbReference>
<dbReference type="InterPro" id="IPR002104">
    <property type="entry name" value="Integrase_catalytic"/>
</dbReference>
<reference evidence="9" key="1">
    <citation type="submission" date="2016-11" db="EMBL/GenBank/DDBJ databases">
        <authorList>
            <person name="Varghese N."/>
            <person name="Submissions S."/>
        </authorList>
    </citation>
    <scope>NUCLEOTIDE SEQUENCE [LARGE SCALE GENOMIC DNA]</scope>
    <source>
        <strain evidence="9">DSM 22212</strain>
    </source>
</reference>
<dbReference type="PANTHER" id="PTHR30349:SF41">
    <property type="entry name" value="INTEGRASE_RECOMBINASE PROTEIN MJ0367-RELATED"/>
    <property type="match status" value="1"/>
</dbReference>
<dbReference type="GO" id="GO:0003677">
    <property type="term" value="F:DNA binding"/>
    <property type="evidence" value="ECO:0007669"/>
    <property type="project" value="UniProtKB-UniRule"/>
</dbReference>
<dbReference type="SUPFAM" id="SSF56349">
    <property type="entry name" value="DNA breaking-rejoining enzymes"/>
    <property type="match status" value="1"/>
</dbReference>
<gene>
    <name evidence="8" type="ORF">SAMN04488087_1132</name>
</gene>
<dbReference type="PROSITE" id="PS51900">
    <property type="entry name" value="CB"/>
    <property type="match status" value="1"/>
</dbReference>
<name>A0A1M6SKW5_9BACT</name>
<accession>A0A1M6SKW5</accession>
<dbReference type="GO" id="GO:0015074">
    <property type="term" value="P:DNA integration"/>
    <property type="evidence" value="ECO:0007669"/>
    <property type="project" value="UniProtKB-KW"/>
</dbReference>
<sequence>MLPEKLPLPATAAFADDVLPLFLSRCRSDNTRRAYRNDLEDFFALFFEDGRLSAENVRRVTFAHVNLYIEHLKRTGCAENTLRRKISAISSFFRWAEAVELVERSPVIRLLVQLPRTSRERHIVTLSREEARRMLEAARAHPRTGIRDEALVRMLLYCWLRRSEAAAMDFEHIRKVGTHYVLRLPHTKKGTEEIVKVPAHCMAALQRLAAFYGDARGPVWRSFSNNSRGRRLSAQSIYNIVARLAREIGLDRRIGAHTLRHTGITLAVQGGAPLHKVRSQARHADIQTTMVYVHQQDFLDDNAADYVHL</sequence>
<evidence type="ECO:0000313" key="9">
    <source>
        <dbReference type="Proteomes" id="UP000185812"/>
    </source>
</evidence>
<dbReference type="Proteomes" id="UP000185812">
    <property type="component" value="Unassembled WGS sequence"/>
</dbReference>
<dbReference type="InterPro" id="IPR011010">
    <property type="entry name" value="DNA_brk_join_enz"/>
</dbReference>
<dbReference type="Gene3D" id="1.10.150.130">
    <property type="match status" value="1"/>
</dbReference>
<protein>
    <submittedName>
        <fullName evidence="8">Integrase/recombinase XerD</fullName>
    </submittedName>
</protein>
<evidence type="ECO:0000256" key="3">
    <source>
        <dbReference type="ARBA" id="ARBA00023125"/>
    </source>
</evidence>
<dbReference type="CDD" id="cd01195">
    <property type="entry name" value="INT_C_like_5"/>
    <property type="match status" value="1"/>
</dbReference>
<dbReference type="Pfam" id="PF00589">
    <property type="entry name" value="Phage_integrase"/>
    <property type="match status" value="1"/>
</dbReference>
<dbReference type="InterPro" id="IPR013762">
    <property type="entry name" value="Integrase-like_cat_sf"/>
</dbReference>
<dbReference type="OrthoDB" id="1493636at2"/>
<keyword evidence="2" id="KW-0229">DNA integration</keyword>
<keyword evidence="3 5" id="KW-0238">DNA-binding</keyword>
<comment type="similarity">
    <text evidence="1">Belongs to the 'phage' integrase family.</text>
</comment>
<dbReference type="InterPro" id="IPR010998">
    <property type="entry name" value="Integrase_recombinase_N"/>
</dbReference>
<evidence type="ECO:0000256" key="1">
    <source>
        <dbReference type="ARBA" id="ARBA00008857"/>
    </source>
</evidence>
<dbReference type="PROSITE" id="PS51898">
    <property type="entry name" value="TYR_RECOMBINASE"/>
    <property type="match status" value="1"/>
</dbReference>
<dbReference type="Pfam" id="PF02899">
    <property type="entry name" value="Phage_int_SAM_1"/>
    <property type="match status" value="1"/>
</dbReference>
<dbReference type="Gene3D" id="1.10.443.10">
    <property type="entry name" value="Intergrase catalytic core"/>
    <property type="match status" value="1"/>
</dbReference>
<dbReference type="STRING" id="633813.SAMN04488087_1132"/>
<dbReference type="InterPro" id="IPR004107">
    <property type="entry name" value="Integrase_SAM-like_N"/>
</dbReference>
<evidence type="ECO:0000256" key="5">
    <source>
        <dbReference type="PROSITE-ProRule" id="PRU01248"/>
    </source>
</evidence>
<evidence type="ECO:0000259" key="6">
    <source>
        <dbReference type="PROSITE" id="PS51898"/>
    </source>
</evidence>
<dbReference type="PANTHER" id="PTHR30349">
    <property type="entry name" value="PHAGE INTEGRASE-RELATED"/>
    <property type="match status" value="1"/>
</dbReference>
<dbReference type="AlphaFoldDB" id="A0A1M6SKW5"/>
<evidence type="ECO:0000256" key="2">
    <source>
        <dbReference type="ARBA" id="ARBA00022908"/>
    </source>
</evidence>
<evidence type="ECO:0000313" key="8">
    <source>
        <dbReference type="EMBL" id="SHK45372.1"/>
    </source>
</evidence>
<dbReference type="GO" id="GO:0006310">
    <property type="term" value="P:DNA recombination"/>
    <property type="evidence" value="ECO:0007669"/>
    <property type="project" value="UniProtKB-KW"/>
</dbReference>
<feature type="domain" description="Tyr recombinase" evidence="6">
    <location>
        <begin position="121"/>
        <end position="305"/>
    </location>
</feature>
<organism evidence="8 9">
    <name type="scientific">Rhodothermus profundi</name>
    <dbReference type="NCBI Taxonomy" id="633813"/>
    <lineage>
        <taxon>Bacteria</taxon>
        <taxon>Pseudomonadati</taxon>
        <taxon>Rhodothermota</taxon>
        <taxon>Rhodothermia</taxon>
        <taxon>Rhodothermales</taxon>
        <taxon>Rhodothermaceae</taxon>
        <taxon>Rhodothermus</taxon>
    </lineage>
</organism>
<proteinExistence type="inferred from homology"/>
<keyword evidence="9" id="KW-1185">Reference proteome</keyword>
<dbReference type="RefSeq" id="WP_072714997.1">
    <property type="nucleotide sequence ID" value="NZ_FRAU01000003.1"/>
</dbReference>
<evidence type="ECO:0000259" key="7">
    <source>
        <dbReference type="PROSITE" id="PS51900"/>
    </source>
</evidence>
<dbReference type="InterPro" id="IPR044068">
    <property type="entry name" value="CB"/>
</dbReference>
<dbReference type="InterPro" id="IPR050090">
    <property type="entry name" value="Tyrosine_recombinase_XerCD"/>
</dbReference>
<keyword evidence="4" id="KW-0233">DNA recombination</keyword>
<evidence type="ECO:0000256" key="4">
    <source>
        <dbReference type="ARBA" id="ARBA00023172"/>
    </source>
</evidence>
<feature type="domain" description="Core-binding (CB)" evidence="7">
    <location>
        <begin position="13"/>
        <end position="97"/>
    </location>
</feature>